<evidence type="ECO:0000256" key="3">
    <source>
        <dbReference type="ARBA" id="ARBA00023125"/>
    </source>
</evidence>
<reference evidence="7" key="1">
    <citation type="submission" date="2022-10" db="EMBL/GenBank/DDBJ databases">
        <title>Complete genome sequence of Schlegelella aquatica LMG 23380.</title>
        <authorList>
            <person name="Musilova J."/>
            <person name="Kourilova X."/>
            <person name="Bezdicek M."/>
            <person name="Hermankova K."/>
            <person name="Obruca S."/>
            <person name="Sedlar K."/>
        </authorList>
    </citation>
    <scope>NUCLEOTIDE SEQUENCE</scope>
    <source>
        <strain evidence="7">LMG 23380</strain>
    </source>
</reference>
<evidence type="ECO:0000313" key="8">
    <source>
        <dbReference type="Proteomes" id="UP001163266"/>
    </source>
</evidence>
<dbReference type="InterPro" id="IPR007627">
    <property type="entry name" value="RNA_pol_sigma70_r2"/>
</dbReference>
<gene>
    <name evidence="7" type="ORF">OMP39_03635</name>
</gene>
<keyword evidence="3" id="KW-0238">DNA-binding</keyword>
<keyword evidence="1" id="KW-0805">Transcription regulation</keyword>
<evidence type="ECO:0000256" key="4">
    <source>
        <dbReference type="ARBA" id="ARBA00023163"/>
    </source>
</evidence>
<accession>A0ABY6MUK6</accession>
<dbReference type="SUPFAM" id="SSF88946">
    <property type="entry name" value="Sigma2 domain of RNA polymerase sigma factors"/>
    <property type="match status" value="1"/>
</dbReference>
<dbReference type="PANTHER" id="PTHR43133:SF8">
    <property type="entry name" value="RNA POLYMERASE SIGMA FACTOR HI_1459-RELATED"/>
    <property type="match status" value="1"/>
</dbReference>
<dbReference type="InterPro" id="IPR039425">
    <property type="entry name" value="RNA_pol_sigma-70-like"/>
</dbReference>
<evidence type="ECO:0000313" key="7">
    <source>
        <dbReference type="EMBL" id="UZD55691.1"/>
    </source>
</evidence>
<name>A0ABY6MUK6_9BURK</name>
<feature type="region of interest" description="Disordered" evidence="5">
    <location>
        <begin position="55"/>
        <end position="82"/>
    </location>
</feature>
<sequence length="82" mass="9565">MRTATSELTQEAFVRAWQALPQWQPNARFRTWLSRIANNAALDVLRRRATVKVEPAVLGTRGKPRSKSRQTKTPQRQRPLRR</sequence>
<keyword evidence="2" id="KW-0731">Sigma factor</keyword>
<organism evidence="7 8">
    <name type="scientific">Caldimonas aquatica</name>
    <dbReference type="NCBI Taxonomy" id="376175"/>
    <lineage>
        <taxon>Bacteria</taxon>
        <taxon>Pseudomonadati</taxon>
        <taxon>Pseudomonadota</taxon>
        <taxon>Betaproteobacteria</taxon>
        <taxon>Burkholderiales</taxon>
        <taxon>Sphaerotilaceae</taxon>
        <taxon>Caldimonas</taxon>
    </lineage>
</organism>
<evidence type="ECO:0000259" key="6">
    <source>
        <dbReference type="Pfam" id="PF04542"/>
    </source>
</evidence>
<dbReference type="EMBL" id="CP110257">
    <property type="protein sequence ID" value="UZD55691.1"/>
    <property type="molecule type" value="Genomic_DNA"/>
</dbReference>
<keyword evidence="8" id="KW-1185">Reference proteome</keyword>
<dbReference type="PANTHER" id="PTHR43133">
    <property type="entry name" value="RNA POLYMERASE ECF-TYPE SIGMA FACTO"/>
    <property type="match status" value="1"/>
</dbReference>
<evidence type="ECO:0000256" key="1">
    <source>
        <dbReference type="ARBA" id="ARBA00023015"/>
    </source>
</evidence>
<feature type="domain" description="RNA polymerase sigma-70 region 2" evidence="6">
    <location>
        <begin position="6"/>
        <end position="49"/>
    </location>
</feature>
<dbReference type="Gene3D" id="1.10.1740.10">
    <property type="match status" value="1"/>
</dbReference>
<evidence type="ECO:0000256" key="2">
    <source>
        <dbReference type="ARBA" id="ARBA00023082"/>
    </source>
</evidence>
<dbReference type="Pfam" id="PF04542">
    <property type="entry name" value="Sigma70_r2"/>
    <property type="match status" value="1"/>
</dbReference>
<dbReference type="RefSeq" id="WP_264893445.1">
    <property type="nucleotide sequence ID" value="NZ_CP110257.1"/>
</dbReference>
<proteinExistence type="predicted"/>
<keyword evidence="4" id="KW-0804">Transcription</keyword>
<protein>
    <recommendedName>
        <fullName evidence="6">RNA polymerase sigma-70 region 2 domain-containing protein</fullName>
    </recommendedName>
</protein>
<dbReference type="Proteomes" id="UP001163266">
    <property type="component" value="Chromosome"/>
</dbReference>
<evidence type="ECO:0000256" key="5">
    <source>
        <dbReference type="SAM" id="MobiDB-lite"/>
    </source>
</evidence>
<dbReference type="InterPro" id="IPR013325">
    <property type="entry name" value="RNA_pol_sigma_r2"/>
</dbReference>